<protein>
    <submittedName>
        <fullName evidence="2">Uncharacterized protein</fullName>
    </submittedName>
</protein>
<dbReference type="EMBL" id="JABWMJ010000003">
    <property type="protein sequence ID" value="NUZ05909.1"/>
    <property type="molecule type" value="Genomic_DNA"/>
</dbReference>
<sequence length="96" mass="10460">MRDDPLGLVDRSAEHNDIVDVLLGARESMQRFCALALEPDATRAGSAPDERLLDACLGVCAVRSRLLRWLAVIEQSQPRAPVPEDRQPGAAGTLLR</sequence>
<evidence type="ECO:0000256" key="1">
    <source>
        <dbReference type="SAM" id="MobiDB-lite"/>
    </source>
</evidence>
<reference evidence="2 3" key="1">
    <citation type="submission" date="2020-06" db="EMBL/GenBank/DDBJ databases">
        <title>Schlegella sp. ID0723 isolated from air conditioner.</title>
        <authorList>
            <person name="Kim D.Y."/>
            <person name="Kim D.-U."/>
        </authorList>
    </citation>
    <scope>NUCLEOTIDE SEQUENCE [LARGE SCALE GENOMIC DNA]</scope>
    <source>
        <strain evidence="2 3">ID0723</strain>
    </source>
</reference>
<proteinExistence type="predicted"/>
<organism evidence="2 3">
    <name type="scientific">Piscinibacter koreensis</name>
    <dbReference type="NCBI Taxonomy" id="2742824"/>
    <lineage>
        <taxon>Bacteria</taxon>
        <taxon>Pseudomonadati</taxon>
        <taxon>Pseudomonadota</taxon>
        <taxon>Betaproteobacteria</taxon>
        <taxon>Burkholderiales</taxon>
        <taxon>Sphaerotilaceae</taxon>
        <taxon>Piscinibacter</taxon>
    </lineage>
</organism>
<accession>A0A7Y6NMP6</accession>
<name>A0A7Y6NMP6_9BURK</name>
<keyword evidence="3" id="KW-1185">Reference proteome</keyword>
<dbReference type="Proteomes" id="UP000529637">
    <property type="component" value="Unassembled WGS sequence"/>
</dbReference>
<evidence type="ECO:0000313" key="2">
    <source>
        <dbReference type="EMBL" id="NUZ05909.1"/>
    </source>
</evidence>
<dbReference type="AlphaFoldDB" id="A0A7Y6NMP6"/>
<comment type="caution">
    <text evidence="2">The sequence shown here is derived from an EMBL/GenBank/DDBJ whole genome shotgun (WGS) entry which is preliminary data.</text>
</comment>
<dbReference type="RefSeq" id="WP_176068286.1">
    <property type="nucleotide sequence ID" value="NZ_JABWMJ010000003.1"/>
</dbReference>
<evidence type="ECO:0000313" key="3">
    <source>
        <dbReference type="Proteomes" id="UP000529637"/>
    </source>
</evidence>
<gene>
    <name evidence="2" type="ORF">HQN59_09035</name>
</gene>
<feature type="region of interest" description="Disordered" evidence="1">
    <location>
        <begin position="77"/>
        <end position="96"/>
    </location>
</feature>